<dbReference type="PROSITE" id="PS50110">
    <property type="entry name" value="RESPONSE_REGULATORY"/>
    <property type="match status" value="1"/>
</dbReference>
<dbReference type="EMBL" id="SMCQ01000001">
    <property type="protein sequence ID" value="TCW02931.1"/>
    <property type="molecule type" value="Genomic_DNA"/>
</dbReference>
<dbReference type="Proteomes" id="UP000295515">
    <property type="component" value="Unassembled WGS sequence"/>
</dbReference>
<feature type="modified residue" description="4-aspartylphosphate" evidence="1">
    <location>
        <position position="57"/>
    </location>
</feature>
<dbReference type="InterPro" id="IPR011006">
    <property type="entry name" value="CheY-like_superfamily"/>
</dbReference>
<evidence type="ECO:0000259" key="2">
    <source>
        <dbReference type="PROSITE" id="PS50110"/>
    </source>
</evidence>
<accession>A0A4R3ZAN9</accession>
<dbReference type="PANTHER" id="PTHR37299:SF1">
    <property type="entry name" value="STAGE 0 SPORULATION PROTEIN A HOMOLOG"/>
    <property type="match status" value="1"/>
</dbReference>
<dbReference type="InterPro" id="IPR001789">
    <property type="entry name" value="Sig_transdc_resp-reg_receiver"/>
</dbReference>
<organism evidence="3 4">
    <name type="scientific">Longibaculum muris</name>
    <dbReference type="NCBI Taxonomy" id="1796628"/>
    <lineage>
        <taxon>Bacteria</taxon>
        <taxon>Bacillati</taxon>
        <taxon>Bacillota</taxon>
        <taxon>Erysipelotrichia</taxon>
        <taxon>Erysipelotrichales</taxon>
        <taxon>Coprobacillaceae</taxon>
        <taxon>Longibaculum</taxon>
    </lineage>
</organism>
<sequence length="236" mass="28356">MKIAVCDDEEYYVNNILERIRNFGVEDIQPNKFDGFTDPEEFMESFKFVRYDLVYLDIEFKEKNGIEMAYQIKDIMPECIIVFVSGYSDYIPESYWVGAAQFITKPIKDSLFEKELRRSVDRYTQLNRCVVFNTSGGTKYIKTDDIVYIETSYDTYKLFTPRTQYFGNSKSIKQTKKDLLNYNFYQLNRSIIINFKHVDTFTYEDITMTNKHELHITKKKRKDFKVKYREFINKEL</sequence>
<keyword evidence="4" id="KW-1185">Reference proteome</keyword>
<dbReference type="SMART" id="SM00850">
    <property type="entry name" value="LytTR"/>
    <property type="match status" value="1"/>
</dbReference>
<dbReference type="AlphaFoldDB" id="A0A4R3ZAN9"/>
<evidence type="ECO:0000313" key="3">
    <source>
        <dbReference type="EMBL" id="TCW02931.1"/>
    </source>
</evidence>
<gene>
    <name evidence="3" type="ORF">EDD60_101236</name>
</gene>
<dbReference type="Pfam" id="PF00072">
    <property type="entry name" value="Response_reg"/>
    <property type="match status" value="1"/>
</dbReference>
<feature type="domain" description="Response regulatory" evidence="2">
    <location>
        <begin position="2"/>
        <end position="120"/>
    </location>
</feature>
<dbReference type="GeneID" id="98914059"/>
<proteinExistence type="predicted"/>
<dbReference type="Gene3D" id="2.40.50.1020">
    <property type="entry name" value="LytTr DNA-binding domain"/>
    <property type="match status" value="1"/>
</dbReference>
<dbReference type="SMART" id="SM00448">
    <property type="entry name" value="REC"/>
    <property type="match status" value="1"/>
</dbReference>
<dbReference type="GO" id="GO:0003677">
    <property type="term" value="F:DNA binding"/>
    <property type="evidence" value="ECO:0007669"/>
    <property type="project" value="InterPro"/>
</dbReference>
<evidence type="ECO:0000313" key="4">
    <source>
        <dbReference type="Proteomes" id="UP000295515"/>
    </source>
</evidence>
<dbReference type="InterPro" id="IPR046947">
    <property type="entry name" value="LytR-like"/>
</dbReference>
<dbReference type="PANTHER" id="PTHR37299">
    <property type="entry name" value="TRANSCRIPTIONAL REGULATOR-RELATED"/>
    <property type="match status" value="1"/>
</dbReference>
<evidence type="ECO:0000256" key="1">
    <source>
        <dbReference type="PROSITE-ProRule" id="PRU00169"/>
    </source>
</evidence>
<dbReference type="Gene3D" id="3.40.50.2300">
    <property type="match status" value="1"/>
</dbReference>
<name>A0A4R3ZAN9_9FIRM</name>
<dbReference type="SUPFAM" id="SSF52172">
    <property type="entry name" value="CheY-like"/>
    <property type="match status" value="1"/>
</dbReference>
<dbReference type="InterPro" id="IPR007492">
    <property type="entry name" value="LytTR_DNA-bd_dom"/>
</dbReference>
<comment type="caution">
    <text evidence="3">The sequence shown here is derived from an EMBL/GenBank/DDBJ whole genome shotgun (WGS) entry which is preliminary data.</text>
</comment>
<reference evidence="3 4" key="1">
    <citation type="submission" date="2019-03" db="EMBL/GenBank/DDBJ databases">
        <title>Genomic Encyclopedia of Type Strains, Phase IV (KMG-IV): sequencing the most valuable type-strain genomes for metagenomic binning, comparative biology and taxonomic classification.</title>
        <authorList>
            <person name="Goeker M."/>
        </authorList>
    </citation>
    <scope>NUCLEOTIDE SEQUENCE [LARGE SCALE GENOMIC DNA]</scope>
    <source>
        <strain evidence="3 4">DSM 29487</strain>
    </source>
</reference>
<protein>
    <submittedName>
        <fullName evidence="3">LytTR family two component transcriptional regulator</fullName>
    </submittedName>
</protein>
<keyword evidence="1" id="KW-0597">Phosphoprotein</keyword>
<dbReference type="GO" id="GO:0000156">
    <property type="term" value="F:phosphorelay response regulator activity"/>
    <property type="evidence" value="ECO:0007669"/>
    <property type="project" value="InterPro"/>
</dbReference>
<dbReference type="Pfam" id="PF04397">
    <property type="entry name" value="LytTR"/>
    <property type="match status" value="1"/>
</dbReference>
<dbReference type="RefSeq" id="WP_132226122.1">
    <property type="nucleotide sequence ID" value="NZ_CAUWFI010000002.1"/>
</dbReference>